<evidence type="ECO:0000259" key="7">
    <source>
        <dbReference type="Pfam" id="PF14560"/>
    </source>
</evidence>
<evidence type="ECO:0000256" key="2">
    <source>
        <dbReference type="ARBA" id="ARBA00022614"/>
    </source>
</evidence>
<evidence type="ECO:0000256" key="5">
    <source>
        <dbReference type="ARBA" id="ARBA00024196"/>
    </source>
</evidence>
<dbReference type="PANTHER" id="PTHR10552:SF6">
    <property type="entry name" value="U2 SMALL NUCLEAR RIBONUCLEOPROTEIN A"/>
    <property type="match status" value="1"/>
</dbReference>
<dbReference type="AlphaFoldDB" id="A0A087UCS1"/>
<feature type="region of interest" description="Disordered" evidence="6">
    <location>
        <begin position="1"/>
        <end position="24"/>
    </location>
</feature>
<keyword evidence="9" id="KW-1185">Reference proteome</keyword>
<comment type="subcellular location">
    <subcellularLocation>
        <location evidence="1">Nucleus</location>
    </subcellularLocation>
</comment>
<dbReference type="InterPro" id="IPR000626">
    <property type="entry name" value="Ubiquitin-like_dom"/>
</dbReference>
<dbReference type="InterPro" id="IPR044640">
    <property type="entry name" value="RU2A"/>
</dbReference>
<dbReference type="InterPro" id="IPR001611">
    <property type="entry name" value="Leu-rich_rpt"/>
</dbReference>
<dbReference type="InterPro" id="IPR044079">
    <property type="entry name" value="Ubl_TBCE"/>
</dbReference>
<accession>A0A087UCS1</accession>
<dbReference type="OrthoDB" id="5273213at2759"/>
<dbReference type="Proteomes" id="UP000054359">
    <property type="component" value="Unassembled WGS sequence"/>
</dbReference>
<dbReference type="CDD" id="cd17044">
    <property type="entry name" value="Ubl_TBCE"/>
    <property type="match status" value="1"/>
</dbReference>
<name>A0A087UCS1_STEMI</name>
<dbReference type="Gene3D" id="3.10.20.90">
    <property type="entry name" value="Phosphatidylinositol 3-kinase Catalytic Subunit, Chain A, domain 1"/>
    <property type="match status" value="1"/>
</dbReference>
<comment type="similarity">
    <text evidence="5">Belongs to the U2 small nuclear ribonucleoprotein A family.</text>
</comment>
<protein>
    <submittedName>
        <fullName evidence="8">Tubulin-specific chaperone E</fullName>
    </submittedName>
</protein>
<evidence type="ECO:0000256" key="4">
    <source>
        <dbReference type="ARBA" id="ARBA00023242"/>
    </source>
</evidence>
<evidence type="ECO:0000256" key="1">
    <source>
        <dbReference type="ARBA" id="ARBA00004123"/>
    </source>
</evidence>
<proteinExistence type="inferred from homology"/>
<evidence type="ECO:0000313" key="8">
    <source>
        <dbReference type="EMBL" id="KFM75160.1"/>
    </source>
</evidence>
<gene>
    <name evidence="8" type="ORF">X975_19109</name>
</gene>
<reference evidence="8 9" key="1">
    <citation type="submission" date="2013-11" db="EMBL/GenBank/DDBJ databases">
        <title>Genome sequencing of Stegodyphus mimosarum.</title>
        <authorList>
            <person name="Bechsgaard J."/>
        </authorList>
    </citation>
    <scope>NUCLEOTIDE SEQUENCE [LARGE SCALE GENOMIC DNA]</scope>
</reference>
<dbReference type="InterPro" id="IPR029071">
    <property type="entry name" value="Ubiquitin-like_domsf"/>
</dbReference>
<sequence>MSCASALKLKYGSSNSPSKPSNFIPLPQKAGRDRCIEMVGMEKIMNKQSNFSRLTEVVLSSMLINDAGERDELKELIPNVTNLDLSQNLLASWIDVSAVVSQLPQLSTLILSKNRLEIPVDVESYKECYTSLKMLVLNDMAYCWKEILSCAVMWPYIEELCVLDNRISILEVPQHPIFSKLKFLSLDNNPIINWTEICKLGLLTNLEELHIDNISLESILFPEVSPLEKTNLFPGLCTLFARNNKLKEWQDISELNKLINLKTLMINNNPVMLSVNPETARQLIIAKILGLETLNRTKVERSERRGAELDYLKKYHNSWLTSGGCLDLTKSKPSNAFLTEHPTYPALLQKHGAADENETKTESSRLKDNLVCVNIFSPLLPDKQPVTKKLPVEMTVGKLKALVQRIFKVGAQNVTLTRLFKEDESQKTEMDNNLRQLSYYSLSDQDKIA</sequence>
<dbReference type="GO" id="GO:0005634">
    <property type="term" value="C:nucleus"/>
    <property type="evidence" value="ECO:0007669"/>
    <property type="project" value="UniProtKB-SubCell"/>
</dbReference>
<dbReference type="GO" id="GO:0030620">
    <property type="term" value="F:U2 snRNA binding"/>
    <property type="evidence" value="ECO:0007669"/>
    <property type="project" value="InterPro"/>
</dbReference>
<dbReference type="SUPFAM" id="SSF52058">
    <property type="entry name" value="L domain-like"/>
    <property type="match status" value="1"/>
</dbReference>
<keyword evidence="4" id="KW-0539">Nucleus</keyword>
<organism evidence="8 9">
    <name type="scientific">Stegodyphus mimosarum</name>
    <name type="common">African social velvet spider</name>
    <dbReference type="NCBI Taxonomy" id="407821"/>
    <lineage>
        <taxon>Eukaryota</taxon>
        <taxon>Metazoa</taxon>
        <taxon>Ecdysozoa</taxon>
        <taxon>Arthropoda</taxon>
        <taxon>Chelicerata</taxon>
        <taxon>Arachnida</taxon>
        <taxon>Araneae</taxon>
        <taxon>Araneomorphae</taxon>
        <taxon>Entelegynae</taxon>
        <taxon>Eresoidea</taxon>
        <taxon>Eresidae</taxon>
        <taxon>Stegodyphus</taxon>
    </lineage>
</organism>
<dbReference type="InterPro" id="IPR032675">
    <property type="entry name" value="LRR_dom_sf"/>
</dbReference>
<feature type="compositionally biased region" description="Polar residues" evidence="6">
    <location>
        <begin position="12"/>
        <end position="21"/>
    </location>
</feature>
<feature type="non-terminal residue" evidence="8">
    <location>
        <position position="449"/>
    </location>
</feature>
<dbReference type="PANTHER" id="PTHR10552">
    <property type="entry name" value="U2 SMALL NUCLEAR RIBONUCLEOPROTEIN A"/>
    <property type="match status" value="1"/>
</dbReference>
<feature type="domain" description="Ubiquitin-like" evidence="7">
    <location>
        <begin position="371"/>
        <end position="445"/>
    </location>
</feature>
<evidence type="ECO:0000313" key="9">
    <source>
        <dbReference type="Proteomes" id="UP000054359"/>
    </source>
</evidence>
<keyword evidence="3" id="KW-0677">Repeat</keyword>
<evidence type="ECO:0000256" key="3">
    <source>
        <dbReference type="ARBA" id="ARBA00022737"/>
    </source>
</evidence>
<evidence type="ECO:0000256" key="6">
    <source>
        <dbReference type="SAM" id="MobiDB-lite"/>
    </source>
</evidence>
<dbReference type="SUPFAM" id="SSF54236">
    <property type="entry name" value="Ubiquitin-like"/>
    <property type="match status" value="1"/>
</dbReference>
<dbReference type="PROSITE" id="PS51450">
    <property type="entry name" value="LRR"/>
    <property type="match status" value="1"/>
</dbReference>
<dbReference type="Gene3D" id="3.80.10.10">
    <property type="entry name" value="Ribonuclease Inhibitor"/>
    <property type="match status" value="3"/>
</dbReference>
<dbReference type="Pfam" id="PF14560">
    <property type="entry name" value="Ubiquitin_2"/>
    <property type="match status" value="1"/>
</dbReference>
<dbReference type="OMA" id="NENSTFA"/>
<keyword evidence="2" id="KW-0433">Leucine-rich repeat</keyword>
<dbReference type="EMBL" id="KK119242">
    <property type="protein sequence ID" value="KFM75160.1"/>
    <property type="molecule type" value="Genomic_DNA"/>
</dbReference>
<dbReference type="GO" id="GO:0000398">
    <property type="term" value="P:mRNA splicing, via spliceosome"/>
    <property type="evidence" value="ECO:0007669"/>
    <property type="project" value="InterPro"/>
</dbReference>
<dbReference type="STRING" id="407821.A0A087UCS1"/>